<evidence type="ECO:0000313" key="3">
    <source>
        <dbReference type="Proteomes" id="UP000447434"/>
    </source>
</evidence>
<sequence length="96" mass="10518">MPKVKRFQNPFKSAPQSQRVASPIEDPTHYSPAINPTDHSLSVQAPSKATLDTSPPVHSSQAPNVSALEVPEEVETFTNHVGRESTHYWIVEATGK</sequence>
<dbReference type="AlphaFoldDB" id="A0A6A4PNF5"/>
<organism evidence="2 3">
    <name type="scientific">Lupinus albus</name>
    <name type="common">White lupine</name>
    <name type="synonym">Lupinus termis</name>
    <dbReference type="NCBI Taxonomy" id="3870"/>
    <lineage>
        <taxon>Eukaryota</taxon>
        <taxon>Viridiplantae</taxon>
        <taxon>Streptophyta</taxon>
        <taxon>Embryophyta</taxon>
        <taxon>Tracheophyta</taxon>
        <taxon>Spermatophyta</taxon>
        <taxon>Magnoliopsida</taxon>
        <taxon>eudicotyledons</taxon>
        <taxon>Gunneridae</taxon>
        <taxon>Pentapetalae</taxon>
        <taxon>rosids</taxon>
        <taxon>fabids</taxon>
        <taxon>Fabales</taxon>
        <taxon>Fabaceae</taxon>
        <taxon>Papilionoideae</taxon>
        <taxon>50 kb inversion clade</taxon>
        <taxon>genistoids sensu lato</taxon>
        <taxon>core genistoids</taxon>
        <taxon>Genisteae</taxon>
        <taxon>Lupinus</taxon>
    </lineage>
</organism>
<name>A0A6A4PNF5_LUPAL</name>
<keyword evidence="3" id="KW-1185">Reference proteome</keyword>
<feature type="compositionally biased region" description="Polar residues" evidence="1">
    <location>
        <begin position="37"/>
        <end position="64"/>
    </location>
</feature>
<reference evidence="3" key="1">
    <citation type="journal article" date="2020" name="Nat. Commun.">
        <title>Genome sequence of the cluster root forming white lupin.</title>
        <authorList>
            <person name="Hufnagel B."/>
            <person name="Marques A."/>
            <person name="Soriano A."/>
            <person name="Marques L."/>
            <person name="Divol F."/>
            <person name="Doumas P."/>
            <person name="Sallet E."/>
            <person name="Mancinotti D."/>
            <person name="Carrere S."/>
            <person name="Marande W."/>
            <person name="Arribat S."/>
            <person name="Keller J."/>
            <person name="Huneau C."/>
            <person name="Blein T."/>
            <person name="Aime D."/>
            <person name="Laguerre M."/>
            <person name="Taylor J."/>
            <person name="Schubert V."/>
            <person name="Nelson M."/>
            <person name="Geu-Flores F."/>
            <person name="Crespi M."/>
            <person name="Gallardo-Guerrero K."/>
            <person name="Delaux P.-M."/>
            <person name="Salse J."/>
            <person name="Berges H."/>
            <person name="Guyot R."/>
            <person name="Gouzy J."/>
            <person name="Peret B."/>
        </authorList>
    </citation>
    <scope>NUCLEOTIDE SEQUENCE [LARGE SCALE GENOMIC DNA]</scope>
    <source>
        <strain evidence="3">cv. Amiga</strain>
    </source>
</reference>
<dbReference type="OrthoDB" id="10579949at2759"/>
<gene>
    <name evidence="2" type="ORF">Lalb_Chr12g0206121</name>
</gene>
<evidence type="ECO:0000256" key="1">
    <source>
        <dbReference type="SAM" id="MobiDB-lite"/>
    </source>
</evidence>
<dbReference type="Proteomes" id="UP000447434">
    <property type="component" value="Chromosome 12"/>
</dbReference>
<feature type="compositionally biased region" description="Polar residues" evidence="1">
    <location>
        <begin position="10"/>
        <end position="20"/>
    </location>
</feature>
<accession>A0A6A4PNF5</accession>
<proteinExistence type="predicted"/>
<protein>
    <submittedName>
        <fullName evidence="2">Uncharacterized protein</fullName>
    </submittedName>
</protein>
<feature type="region of interest" description="Disordered" evidence="1">
    <location>
        <begin position="1"/>
        <end position="68"/>
    </location>
</feature>
<evidence type="ECO:0000313" key="2">
    <source>
        <dbReference type="EMBL" id="KAE9603043.1"/>
    </source>
</evidence>
<comment type="caution">
    <text evidence="2">The sequence shown here is derived from an EMBL/GenBank/DDBJ whole genome shotgun (WGS) entry which is preliminary data.</text>
</comment>
<dbReference type="EMBL" id="WOCE01000012">
    <property type="protein sequence ID" value="KAE9603043.1"/>
    <property type="molecule type" value="Genomic_DNA"/>
</dbReference>